<dbReference type="PANTHER" id="PTHR42923">
    <property type="entry name" value="PROTOPORPHYRINOGEN OXIDASE"/>
    <property type="match status" value="1"/>
</dbReference>
<dbReference type="Pfam" id="PF01593">
    <property type="entry name" value="Amino_oxidase"/>
    <property type="match status" value="1"/>
</dbReference>
<dbReference type="Proteomes" id="UP001501116">
    <property type="component" value="Unassembled WGS sequence"/>
</dbReference>
<name>A0ABN2Q6V9_9PSEU</name>
<dbReference type="Gene3D" id="3.90.660.20">
    <property type="entry name" value="Protoporphyrinogen oxidase, mitochondrial, domain 2"/>
    <property type="match status" value="1"/>
</dbReference>
<sequence>MGSGIAGLTAAYLLQRRYDVLLFEADGRLGGHAHTHDVPSAHGGTIGVDSGFIVHNERTYPNLIRLFRELNVATKETEMSMSIRCGGCGLEYAGAKGARGLFARPRNFARASYVRMLAEVKRFHRHARRVLDAPEAGDVTLGAFLAIGGYSRYFLDHFMLPLVSTVWSADRGDTLRYPARHLFAFLGNHGMLSVSGSPTWRTVAGGSREYVERAAKQLTAVHLSTSVRALTRTGGRVEIRDDGDSVHTVDRVVLATHPDQALRVLTNPTDAEREVLGAFRYSKNDAWLHTDSSILPAAEAARAGWNYASEHCGADGGAVQVSYDMNRLMRLEEPTRYVVTLNPAVPPSPDSVVARMTYDHPVYTPESVAAQRRLPELNTPVTAYAGAYHGWGFHEDGCASGVRAAESLGVSW</sequence>
<dbReference type="InterPro" id="IPR036188">
    <property type="entry name" value="FAD/NAD-bd_sf"/>
</dbReference>
<evidence type="ECO:0000313" key="2">
    <source>
        <dbReference type="EMBL" id="GAA1943934.1"/>
    </source>
</evidence>
<reference evidence="2 3" key="1">
    <citation type="journal article" date="2019" name="Int. J. Syst. Evol. Microbiol.">
        <title>The Global Catalogue of Microorganisms (GCM) 10K type strain sequencing project: providing services to taxonomists for standard genome sequencing and annotation.</title>
        <authorList>
            <consortium name="The Broad Institute Genomics Platform"/>
            <consortium name="The Broad Institute Genome Sequencing Center for Infectious Disease"/>
            <person name="Wu L."/>
            <person name="Ma J."/>
        </authorList>
    </citation>
    <scope>NUCLEOTIDE SEQUENCE [LARGE SCALE GENOMIC DNA]</scope>
    <source>
        <strain evidence="2 3">JCM 14545</strain>
    </source>
</reference>
<dbReference type="Gene3D" id="3.50.50.60">
    <property type="entry name" value="FAD/NAD(P)-binding domain"/>
    <property type="match status" value="1"/>
</dbReference>
<organism evidence="2 3">
    <name type="scientific">Amycolatopsis minnesotensis</name>
    <dbReference type="NCBI Taxonomy" id="337894"/>
    <lineage>
        <taxon>Bacteria</taxon>
        <taxon>Bacillati</taxon>
        <taxon>Actinomycetota</taxon>
        <taxon>Actinomycetes</taxon>
        <taxon>Pseudonocardiales</taxon>
        <taxon>Pseudonocardiaceae</taxon>
        <taxon>Amycolatopsis</taxon>
    </lineage>
</organism>
<dbReference type="InterPro" id="IPR002937">
    <property type="entry name" value="Amino_oxidase"/>
</dbReference>
<dbReference type="Gene3D" id="1.10.3110.10">
    <property type="entry name" value="protoporphyrinogen ix oxidase, domain 3"/>
    <property type="match status" value="1"/>
</dbReference>
<protein>
    <submittedName>
        <fullName evidence="2">FAD-dependent oxidoreductase</fullName>
    </submittedName>
</protein>
<dbReference type="SUPFAM" id="SSF51905">
    <property type="entry name" value="FAD/NAD(P)-binding domain"/>
    <property type="match status" value="1"/>
</dbReference>
<evidence type="ECO:0000313" key="3">
    <source>
        <dbReference type="Proteomes" id="UP001501116"/>
    </source>
</evidence>
<feature type="domain" description="Amine oxidase" evidence="1">
    <location>
        <begin position="5"/>
        <end position="278"/>
    </location>
</feature>
<dbReference type="PANTHER" id="PTHR42923:SF17">
    <property type="entry name" value="AMINE OXIDASE DOMAIN-CONTAINING PROTEIN"/>
    <property type="match status" value="1"/>
</dbReference>
<keyword evidence="3" id="KW-1185">Reference proteome</keyword>
<accession>A0ABN2Q6V9</accession>
<dbReference type="InterPro" id="IPR050464">
    <property type="entry name" value="Zeta_carotene_desat/Oxidored"/>
</dbReference>
<dbReference type="EMBL" id="BAAANN010000003">
    <property type="protein sequence ID" value="GAA1943934.1"/>
    <property type="molecule type" value="Genomic_DNA"/>
</dbReference>
<evidence type="ECO:0000259" key="1">
    <source>
        <dbReference type="Pfam" id="PF01593"/>
    </source>
</evidence>
<proteinExistence type="predicted"/>
<gene>
    <name evidence="2" type="ORF">GCM10009754_09340</name>
</gene>
<comment type="caution">
    <text evidence="2">The sequence shown here is derived from an EMBL/GenBank/DDBJ whole genome shotgun (WGS) entry which is preliminary data.</text>
</comment>